<feature type="transmembrane region" description="Helical" evidence="12">
    <location>
        <begin position="20"/>
        <end position="39"/>
    </location>
</feature>
<keyword evidence="5 12" id="KW-0812">Transmembrane</keyword>
<comment type="similarity">
    <text evidence="2">Belongs to the ATPase A chain family.</text>
</comment>
<proteinExistence type="inferred from homology"/>
<dbReference type="GO" id="GO:0046933">
    <property type="term" value="F:proton-transporting ATP synthase activity, rotational mechanism"/>
    <property type="evidence" value="ECO:0007669"/>
    <property type="project" value="TreeGrafter"/>
</dbReference>
<dbReference type="GO" id="GO:0045259">
    <property type="term" value="C:proton-transporting ATP synthase complex"/>
    <property type="evidence" value="ECO:0007669"/>
    <property type="project" value="UniProtKB-KW"/>
</dbReference>
<dbReference type="EMBL" id="OK623745">
    <property type="protein sequence ID" value="UYX57793.1"/>
    <property type="molecule type" value="Genomic_DNA"/>
</dbReference>
<evidence type="ECO:0000256" key="12">
    <source>
        <dbReference type="SAM" id="Phobius"/>
    </source>
</evidence>
<dbReference type="Pfam" id="PF00119">
    <property type="entry name" value="ATP-synt_A"/>
    <property type="match status" value="1"/>
</dbReference>
<evidence type="ECO:0000256" key="10">
    <source>
        <dbReference type="ARBA" id="ARBA00023310"/>
    </source>
</evidence>
<reference evidence="13" key="1">
    <citation type="journal article" date="2022" name="Polar Biol.">
        <title>Mitochondrial genomes provide insight into interfamilial relationships within Pycnogonida.</title>
        <authorList>
            <person name="Zehnpfennig J.R."/>
            <person name="Varney R.M."/>
            <person name="Halanych K.M."/>
            <person name="Mahon A.R."/>
        </authorList>
    </citation>
    <scope>NUCLEOTIDE SEQUENCE</scope>
</reference>
<evidence type="ECO:0000256" key="1">
    <source>
        <dbReference type="ARBA" id="ARBA00004141"/>
    </source>
</evidence>
<keyword evidence="10" id="KW-0066">ATP synthesis</keyword>
<name>A0A9E7V4J6_9CHEL</name>
<evidence type="ECO:0000256" key="8">
    <source>
        <dbReference type="ARBA" id="ARBA00023065"/>
    </source>
</evidence>
<comment type="subcellular location">
    <subcellularLocation>
        <location evidence="1">Membrane</location>
        <topology evidence="1">Multi-pass membrane protein</topology>
    </subcellularLocation>
    <subcellularLocation>
        <location evidence="11">Mitochondrion inner membrane</location>
        <topology evidence="11">Multi-pass membrane protein</topology>
    </subcellularLocation>
</comment>
<dbReference type="NCBIfam" id="TIGR01131">
    <property type="entry name" value="ATP_synt_6_or_A"/>
    <property type="match status" value="1"/>
</dbReference>
<evidence type="ECO:0000256" key="11">
    <source>
        <dbReference type="RuleBase" id="RU004450"/>
    </source>
</evidence>
<dbReference type="PANTHER" id="PTHR11410:SF0">
    <property type="entry name" value="ATP SYNTHASE SUBUNIT A"/>
    <property type="match status" value="1"/>
</dbReference>
<protein>
    <recommendedName>
        <fullName evidence="11">ATP synthase subunit a</fullName>
    </recommendedName>
</protein>
<keyword evidence="3" id="KW-0813">Transport</keyword>
<dbReference type="CDD" id="cd00310">
    <property type="entry name" value="ATP-synt_Fo_a_6"/>
    <property type="match status" value="1"/>
</dbReference>
<dbReference type="InterPro" id="IPR023011">
    <property type="entry name" value="ATP_synth_F0_asu_AS"/>
</dbReference>
<dbReference type="AlphaFoldDB" id="A0A9E7V4J6"/>
<keyword evidence="13" id="KW-0496">Mitochondrion</keyword>
<accession>A0A9E7V4J6</accession>
<evidence type="ECO:0000256" key="4">
    <source>
        <dbReference type="ARBA" id="ARBA00022547"/>
    </source>
</evidence>
<dbReference type="PANTHER" id="PTHR11410">
    <property type="entry name" value="ATP SYNTHASE SUBUNIT A"/>
    <property type="match status" value="1"/>
</dbReference>
<keyword evidence="8" id="KW-0406">Ion transport</keyword>
<feature type="transmembrane region" description="Helical" evidence="12">
    <location>
        <begin position="97"/>
        <end position="117"/>
    </location>
</feature>
<keyword evidence="4" id="KW-0138">CF(0)</keyword>
<dbReference type="SUPFAM" id="SSF81336">
    <property type="entry name" value="F1F0 ATP synthase subunit A"/>
    <property type="match status" value="1"/>
</dbReference>
<feature type="transmembrane region" description="Helical" evidence="12">
    <location>
        <begin position="182"/>
        <end position="209"/>
    </location>
</feature>
<dbReference type="PRINTS" id="PR00123">
    <property type="entry name" value="ATPASEA"/>
</dbReference>
<evidence type="ECO:0000256" key="3">
    <source>
        <dbReference type="ARBA" id="ARBA00022448"/>
    </source>
</evidence>
<evidence type="ECO:0000256" key="7">
    <source>
        <dbReference type="ARBA" id="ARBA00022989"/>
    </source>
</evidence>
<evidence type="ECO:0000256" key="9">
    <source>
        <dbReference type="ARBA" id="ARBA00023136"/>
    </source>
</evidence>
<feature type="transmembrane region" description="Helical" evidence="12">
    <location>
        <begin position="68"/>
        <end position="91"/>
    </location>
</feature>
<keyword evidence="6" id="KW-0375">Hydrogen ion transport</keyword>
<dbReference type="InterPro" id="IPR045083">
    <property type="entry name" value="ATP_synth_F0_asu_bact/mt"/>
</dbReference>
<feature type="transmembrane region" description="Helical" evidence="12">
    <location>
        <begin position="149"/>
        <end position="170"/>
    </location>
</feature>
<evidence type="ECO:0000313" key="13">
    <source>
        <dbReference type="EMBL" id="UYX57793.1"/>
    </source>
</evidence>
<organism evidence="13">
    <name type="scientific">Austrodecus sp. JZ-2022</name>
    <dbReference type="NCBI Taxonomy" id="2992011"/>
    <lineage>
        <taxon>Eukaryota</taxon>
        <taxon>Metazoa</taxon>
        <taxon>Ecdysozoa</taxon>
        <taxon>Arthropoda</taxon>
        <taxon>Chelicerata</taxon>
        <taxon>Pycnogonida</taxon>
        <taxon>Pantopoda</taxon>
        <taxon>Austrodecidae</taxon>
        <taxon>Austrodecus</taxon>
    </lineage>
</organism>
<keyword evidence="7 12" id="KW-1133">Transmembrane helix</keyword>
<dbReference type="InterPro" id="IPR035908">
    <property type="entry name" value="F0_ATP_A_sf"/>
</dbReference>
<evidence type="ECO:0000256" key="6">
    <source>
        <dbReference type="ARBA" id="ARBA00022781"/>
    </source>
</evidence>
<evidence type="ECO:0000256" key="5">
    <source>
        <dbReference type="ARBA" id="ARBA00022692"/>
    </source>
</evidence>
<gene>
    <name evidence="13" type="primary">atp6</name>
</gene>
<feature type="transmembrane region" description="Helical" evidence="12">
    <location>
        <begin position="124"/>
        <end position="143"/>
    </location>
</feature>
<evidence type="ECO:0000256" key="2">
    <source>
        <dbReference type="ARBA" id="ARBA00006810"/>
    </source>
</evidence>
<sequence length="222" mass="26027">MMNNLFSMFDPTSLTFNLKFNWLSMLSIMLLLQYNLWILNNPFNKFINIMLNLFYKEMKNMIIMNKPIIMFISIMLVIFINNFMGLFPYIFTSTSHIMISLFLSLMLWLTFNIYGWIINTSSMLIHLVPMGTPMMLMPFMVIIESISNIIRPITLSVRLMANMTAGHLLISLMSSICEKMNLFMNLIIIILQMLLMMLELAVAMIQSYVFTTLSSLYYNEMN</sequence>
<dbReference type="GO" id="GO:0005743">
    <property type="term" value="C:mitochondrial inner membrane"/>
    <property type="evidence" value="ECO:0007669"/>
    <property type="project" value="UniProtKB-SubCell"/>
</dbReference>
<dbReference type="PROSITE" id="PS00449">
    <property type="entry name" value="ATPASE_A"/>
    <property type="match status" value="1"/>
</dbReference>
<dbReference type="InterPro" id="IPR000568">
    <property type="entry name" value="ATP_synth_F0_asu"/>
</dbReference>
<geneLocation type="mitochondrion" evidence="13"/>
<keyword evidence="9 12" id="KW-0472">Membrane</keyword>
<dbReference type="Gene3D" id="1.20.120.220">
    <property type="entry name" value="ATP synthase, F0 complex, subunit A"/>
    <property type="match status" value="1"/>
</dbReference>